<comment type="caution">
    <text evidence="1">The sequence shown here is derived from an EMBL/GenBank/DDBJ whole genome shotgun (WGS) entry which is preliminary data.</text>
</comment>
<reference evidence="1 2" key="1">
    <citation type="submission" date="2020-09" db="EMBL/GenBank/DDBJ databases">
        <title>De no assembly of potato wild relative species, Solanum commersonii.</title>
        <authorList>
            <person name="Cho K."/>
        </authorList>
    </citation>
    <scope>NUCLEOTIDE SEQUENCE [LARGE SCALE GENOMIC DNA]</scope>
    <source>
        <strain evidence="1">LZ3.2</strain>
        <tissue evidence="1">Leaf</tissue>
    </source>
</reference>
<evidence type="ECO:0000313" key="1">
    <source>
        <dbReference type="EMBL" id="KAG5581092.1"/>
    </source>
</evidence>
<evidence type="ECO:0000313" key="2">
    <source>
        <dbReference type="Proteomes" id="UP000824120"/>
    </source>
</evidence>
<dbReference type="EMBL" id="JACXVP010000010">
    <property type="protein sequence ID" value="KAG5581092.1"/>
    <property type="molecule type" value="Genomic_DNA"/>
</dbReference>
<gene>
    <name evidence="1" type="ORF">H5410_051719</name>
</gene>
<organism evidence="1 2">
    <name type="scientific">Solanum commersonii</name>
    <name type="common">Commerson's wild potato</name>
    <name type="synonym">Commerson's nightshade</name>
    <dbReference type="NCBI Taxonomy" id="4109"/>
    <lineage>
        <taxon>Eukaryota</taxon>
        <taxon>Viridiplantae</taxon>
        <taxon>Streptophyta</taxon>
        <taxon>Embryophyta</taxon>
        <taxon>Tracheophyta</taxon>
        <taxon>Spermatophyta</taxon>
        <taxon>Magnoliopsida</taxon>
        <taxon>eudicotyledons</taxon>
        <taxon>Gunneridae</taxon>
        <taxon>Pentapetalae</taxon>
        <taxon>asterids</taxon>
        <taxon>lamiids</taxon>
        <taxon>Solanales</taxon>
        <taxon>Solanaceae</taxon>
        <taxon>Solanoideae</taxon>
        <taxon>Solaneae</taxon>
        <taxon>Solanum</taxon>
    </lineage>
</organism>
<name>A0A9J5X1B7_SOLCO</name>
<sequence>MFTLVEINATYDSHTFSSMGYFHVGTKWVKKDYVSATTETFKPTKISIESTSLLLQDINELKTRIIVVERGLESSKMWLKRTFTFRRTLVQMLESCVFKLTPSKVELAPRTLNLSSLSTYPNPTFLRMLKDPIIPSVGRYSAFLLWFSSVIACSG</sequence>
<protein>
    <submittedName>
        <fullName evidence="1">Uncharacterized protein</fullName>
    </submittedName>
</protein>
<keyword evidence="2" id="KW-1185">Reference proteome</keyword>
<dbReference type="AlphaFoldDB" id="A0A9J5X1B7"/>
<accession>A0A9J5X1B7</accession>
<proteinExistence type="predicted"/>
<dbReference type="Proteomes" id="UP000824120">
    <property type="component" value="Chromosome 10"/>
</dbReference>